<evidence type="ECO:0000256" key="3">
    <source>
        <dbReference type="ARBA" id="ARBA00023163"/>
    </source>
</evidence>
<keyword evidence="3" id="KW-0804">Transcription</keyword>
<dbReference type="Pfam" id="PF07702">
    <property type="entry name" value="UTRA"/>
    <property type="match status" value="1"/>
</dbReference>
<dbReference type="InterPro" id="IPR050679">
    <property type="entry name" value="Bact_HTH_transcr_reg"/>
</dbReference>
<keyword evidence="2" id="KW-0238">DNA-binding</keyword>
<dbReference type="Pfam" id="PF00392">
    <property type="entry name" value="GntR"/>
    <property type="match status" value="1"/>
</dbReference>
<dbReference type="Gene3D" id="1.10.10.10">
    <property type="entry name" value="Winged helix-like DNA-binding domain superfamily/Winged helix DNA-binding domain"/>
    <property type="match status" value="1"/>
</dbReference>
<dbReference type="PANTHER" id="PTHR44846:SF1">
    <property type="entry name" value="MANNOSYL-D-GLYCERATE TRANSPORT_METABOLISM SYSTEM REPRESSOR MNGR-RELATED"/>
    <property type="match status" value="1"/>
</dbReference>
<dbReference type="GO" id="GO:0045892">
    <property type="term" value="P:negative regulation of DNA-templated transcription"/>
    <property type="evidence" value="ECO:0007669"/>
    <property type="project" value="TreeGrafter"/>
</dbReference>
<dbReference type="InterPro" id="IPR036390">
    <property type="entry name" value="WH_DNA-bd_sf"/>
</dbReference>
<gene>
    <name evidence="5" type="ORF">ETU37_05670</name>
</gene>
<dbReference type="SUPFAM" id="SSF46785">
    <property type="entry name" value="Winged helix' DNA-binding domain"/>
    <property type="match status" value="1"/>
</dbReference>
<evidence type="ECO:0000256" key="2">
    <source>
        <dbReference type="ARBA" id="ARBA00023125"/>
    </source>
</evidence>
<dbReference type="Proteomes" id="UP000291189">
    <property type="component" value="Unassembled WGS sequence"/>
</dbReference>
<dbReference type="EMBL" id="SDPU01000014">
    <property type="protein sequence ID" value="RYU13743.1"/>
    <property type="molecule type" value="Genomic_DNA"/>
</dbReference>
<dbReference type="CDD" id="cd07377">
    <property type="entry name" value="WHTH_GntR"/>
    <property type="match status" value="1"/>
</dbReference>
<comment type="caution">
    <text evidence="5">The sequence shown here is derived from an EMBL/GenBank/DDBJ whole genome shotgun (WGS) entry which is preliminary data.</text>
</comment>
<feature type="domain" description="HTH gntR-type" evidence="4">
    <location>
        <begin position="8"/>
        <end position="76"/>
    </location>
</feature>
<reference evidence="5 6" key="1">
    <citation type="submission" date="2019-01" db="EMBL/GenBank/DDBJ databases">
        <title>Nocardioides guangzhouensis sp. nov., an actinobacterium isolated from soil.</title>
        <authorList>
            <person name="Fu Y."/>
            <person name="Cai Y."/>
            <person name="Lin Z."/>
            <person name="Chen P."/>
        </authorList>
    </citation>
    <scope>NUCLEOTIDE SEQUENCE [LARGE SCALE GENOMIC DNA]</scope>
    <source>
        <strain evidence="5 6">NBRC 105384</strain>
    </source>
</reference>
<evidence type="ECO:0000313" key="5">
    <source>
        <dbReference type="EMBL" id="RYU13743.1"/>
    </source>
</evidence>
<dbReference type="Gene3D" id="3.40.1410.10">
    <property type="entry name" value="Chorismate lyase-like"/>
    <property type="match status" value="1"/>
</dbReference>
<dbReference type="OrthoDB" id="8584262at2"/>
<evidence type="ECO:0000313" key="6">
    <source>
        <dbReference type="Proteomes" id="UP000291189"/>
    </source>
</evidence>
<accession>A0A4Q5J5J2</accession>
<dbReference type="SUPFAM" id="SSF64288">
    <property type="entry name" value="Chorismate lyase-like"/>
    <property type="match status" value="1"/>
</dbReference>
<evidence type="ECO:0000259" key="4">
    <source>
        <dbReference type="PROSITE" id="PS50949"/>
    </source>
</evidence>
<keyword evidence="1" id="KW-0805">Transcription regulation</keyword>
<proteinExistence type="predicted"/>
<dbReference type="PROSITE" id="PS50949">
    <property type="entry name" value="HTH_GNTR"/>
    <property type="match status" value="1"/>
</dbReference>
<protein>
    <submittedName>
        <fullName evidence="5">GntR family transcriptional regulator</fullName>
    </submittedName>
</protein>
<dbReference type="PANTHER" id="PTHR44846">
    <property type="entry name" value="MANNOSYL-D-GLYCERATE TRANSPORT/METABOLISM SYSTEM REPRESSOR MNGR-RELATED"/>
    <property type="match status" value="1"/>
</dbReference>
<dbReference type="SMART" id="SM00866">
    <property type="entry name" value="UTRA"/>
    <property type="match status" value="1"/>
</dbReference>
<dbReference type="InterPro" id="IPR036388">
    <property type="entry name" value="WH-like_DNA-bd_sf"/>
</dbReference>
<keyword evidence="6" id="KW-1185">Reference proteome</keyword>
<dbReference type="InterPro" id="IPR011663">
    <property type="entry name" value="UTRA"/>
</dbReference>
<dbReference type="GO" id="GO:0003700">
    <property type="term" value="F:DNA-binding transcription factor activity"/>
    <property type="evidence" value="ECO:0007669"/>
    <property type="project" value="InterPro"/>
</dbReference>
<dbReference type="GO" id="GO:0003677">
    <property type="term" value="F:DNA binding"/>
    <property type="evidence" value="ECO:0007669"/>
    <property type="project" value="UniProtKB-KW"/>
</dbReference>
<dbReference type="PRINTS" id="PR00035">
    <property type="entry name" value="HTHGNTR"/>
</dbReference>
<organism evidence="5 6">
    <name type="scientific">Nocardioides iriomotensis</name>
    <dbReference type="NCBI Taxonomy" id="715784"/>
    <lineage>
        <taxon>Bacteria</taxon>
        <taxon>Bacillati</taxon>
        <taxon>Actinomycetota</taxon>
        <taxon>Actinomycetes</taxon>
        <taxon>Propionibacteriales</taxon>
        <taxon>Nocardioidaceae</taxon>
        <taxon>Nocardioides</taxon>
    </lineage>
</organism>
<dbReference type="InterPro" id="IPR028978">
    <property type="entry name" value="Chorismate_lyase_/UTRA_dom_sf"/>
</dbReference>
<evidence type="ECO:0000256" key="1">
    <source>
        <dbReference type="ARBA" id="ARBA00023015"/>
    </source>
</evidence>
<dbReference type="AlphaFoldDB" id="A0A4Q5J5J2"/>
<dbReference type="SMART" id="SM00345">
    <property type="entry name" value="HTH_GNTR"/>
    <property type="match status" value="1"/>
</dbReference>
<dbReference type="InterPro" id="IPR000524">
    <property type="entry name" value="Tscrpt_reg_HTH_GntR"/>
</dbReference>
<sequence length="250" mass="27730">MRPPYPGESRYRLLARSLREAILEDRFAEGQPLPTEATLAATFSLSRQTVRRAFLELVSEGLVFRVPGRGTFVTPKDSRYRRRFSSVEDLMNLTLDTELEVIEPLTGTFDEEVAERLQLTGRSMYSVLFRRLHRGEIFCTTRVLLPAAVGSTLDTLPELVEAGHRSGITIIGLLESRGARIAEAEQVTTAVAASDRQAELLGCTPGAPLLHIERLYIDVAGVPVELAISDYLPEHYSHRLRLGRGGSEAP</sequence>
<name>A0A4Q5J5J2_9ACTN</name>